<name>A0A221SU73_9DEIO</name>
<protein>
    <submittedName>
        <fullName evidence="1">Uncharacterized protein</fullName>
    </submittedName>
</protein>
<dbReference type="EMBL" id="CP021081">
    <property type="protein sequence ID" value="ASN80173.1"/>
    <property type="molecule type" value="Genomic_DNA"/>
</dbReference>
<organism evidence="1 2">
    <name type="scientific">Deinococcus ficus</name>
    <dbReference type="NCBI Taxonomy" id="317577"/>
    <lineage>
        <taxon>Bacteria</taxon>
        <taxon>Thermotogati</taxon>
        <taxon>Deinococcota</taxon>
        <taxon>Deinococci</taxon>
        <taxon>Deinococcales</taxon>
        <taxon>Deinococcaceae</taxon>
        <taxon>Deinococcus</taxon>
    </lineage>
</organism>
<sequence>MPSGRFAARSRWISVRRSTALRPPTTTRPRVWSMALVCRVLRPSSSGSTAWSCSMVYPELVVVGAGAVAGAVVGVDGVGELGGRAGTPLWARVRPAPARPRVSRAPRVRVRRDLVMALTLPRAA</sequence>
<keyword evidence="2" id="KW-1185">Reference proteome</keyword>
<evidence type="ECO:0000313" key="1">
    <source>
        <dbReference type="EMBL" id="ASN80173.1"/>
    </source>
</evidence>
<dbReference type="KEGG" id="dfc:DFI_03345"/>
<reference evidence="1 2" key="1">
    <citation type="submission" date="2017-05" db="EMBL/GenBank/DDBJ databases">
        <title>The complete genome sequence of Deinococcus ficus isolated from the rhizosphere of the Ficus religiosa L. in Taiwan.</title>
        <authorList>
            <person name="Wu K.-M."/>
            <person name="Liao T.-L."/>
            <person name="Liu Y.-M."/>
            <person name="Young C.-C."/>
            <person name="Tsai S.-F."/>
        </authorList>
    </citation>
    <scope>NUCLEOTIDE SEQUENCE [LARGE SCALE GENOMIC DNA]</scope>
    <source>
        <strain evidence="1 2">CC-FR2-10</strain>
    </source>
</reference>
<dbReference type="Proteomes" id="UP000259030">
    <property type="component" value="Chromosome"/>
</dbReference>
<proteinExistence type="predicted"/>
<accession>A0A221SU73</accession>
<gene>
    <name evidence="1" type="ORF">DFI_03345</name>
</gene>
<evidence type="ECO:0000313" key="2">
    <source>
        <dbReference type="Proteomes" id="UP000259030"/>
    </source>
</evidence>
<dbReference type="AlphaFoldDB" id="A0A221SU73"/>